<evidence type="ECO:0000313" key="1">
    <source>
        <dbReference type="EMBL" id="MCI15231.1"/>
    </source>
</evidence>
<keyword evidence="2" id="KW-1185">Reference proteome</keyword>
<protein>
    <submittedName>
        <fullName evidence="1">Uncharacterized protein</fullName>
    </submittedName>
</protein>
<proteinExistence type="predicted"/>
<name>A0A392PT02_9FABA</name>
<evidence type="ECO:0000313" key="2">
    <source>
        <dbReference type="Proteomes" id="UP000265520"/>
    </source>
</evidence>
<dbReference type="Proteomes" id="UP000265520">
    <property type="component" value="Unassembled WGS sequence"/>
</dbReference>
<organism evidence="1 2">
    <name type="scientific">Trifolium medium</name>
    <dbReference type="NCBI Taxonomy" id="97028"/>
    <lineage>
        <taxon>Eukaryota</taxon>
        <taxon>Viridiplantae</taxon>
        <taxon>Streptophyta</taxon>
        <taxon>Embryophyta</taxon>
        <taxon>Tracheophyta</taxon>
        <taxon>Spermatophyta</taxon>
        <taxon>Magnoliopsida</taxon>
        <taxon>eudicotyledons</taxon>
        <taxon>Gunneridae</taxon>
        <taxon>Pentapetalae</taxon>
        <taxon>rosids</taxon>
        <taxon>fabids</taxon>
        <taxon>Fabales</taxon>
        <taxon>Fabaceae</taxon>
        <taxon>Papilionoideae</taxon>
        <taxon>50 kb inversion clade</taxon>
        <taxon>NPAAA clade</taxon>
        <taxon>Hologalegina</taxon>
        <taxon>IRL clade</taxon>
        <taxon>Trifolieae</taxon>
        <taxon>Trifolium</taxon>
    </lineage>
</organism>
<accession>A0A392PT02</accession>
<feature type="non-terminal residue" evidence="1">
    <location>
        <position position="33"/>
    </location>
</feature>
<sequence length="33" mass="3623">MPRLSRGPSPHRRHPVVVAAASADVPQTPCWVF</sequence>
<comment type="caution">
    <text evidence="1">The sequence shown here is derived from an EMBL/GenBank/DDBJ whole genome shotgun (WGS) entry which is preliminary data.</text>
</comment>
<dbReference type="AlphaFoldDB" id="A0A392PT02"/>
<dbReference type="EMBL" id="LXQA010095560">
    <property type="protein sequence ID" value="MCI15231.1"/>
    <property type="molecule type" value="Genomic_DNA"/>
</dbReference>
<reference evidence="1 2" key="1">
    <citation type="journal article" date="2018" name="Front. Plant Sci.">
        <title>Red Clover (Trifolium pratense) and Zigzag Clover (T. medium) - A Picture of Genomic Similarities and Differences.</title>
        <authorList>
            <person name="Dluhosova J."/>
            <person name="Istvanek J."/>
            <person name="Nedelnik J."/>
            <person name="Repkova J."/>
        </authorList>
    </citation>
    <scope>NUCLEOTIDE SEQUENCE [LARGE SCALE GENOMIC DNA]</scope>
    <source>
        <strain evidence="2">cv. 10/8</strain>
        <tissue evidence="1">Leaf</tissue>
    </source>
</reference>